<keyword evidence="1 4" id="KW-0489">Methyltransferase</keyword>
<dbReference type="SUPFAM" id="SSF53335">
    <property type="entry name" value="S-adenosyl-L-methionine-dependent methyltransferases"/>
    <property type="match status" value="1"/>
</dbReference>
<dbReference type="Gene3D" id="3.40.50.150">
    <property type="entry name" value="Vaccinia Virus protein VP39"/>
    <property type="match status" value="1"/>
</dbReference>
<keyword evidence="1 4" id="KW-0808">Transferase</keyword>
<proteinExistence type="predicted"/>
<protein>
    <submittedName>
        <fullName evidence="4">SAM-dependent methyltransferase</fullName>
    </submittedName>
</protein>
<dbReference type="InterPro" id="IPR002052">
    <property type="entry name" value="DNA_methylase_N6_adenine_CS"/>
</dbReference>
<dbReference type="InterPro" id="IPR029063">
    <property type="entry name" value="SAM-dependent_MTases_sf"/>
</dbReference>
<dbReference type="CDD" id="cd02440">
    <property type="entry name" value="AdoMet_MTases"/>
    <property type="match status" value="1"/>
</dbReference>
<dbReference type="EMBL" id="AP024355">
    <property type="protein sequence ID" value="BCR03935.1"/>
    <property type="molecule type" value="Genomic_DNA"/>
</dbReference>
<reference evidence="4 5" key="2">
    <citation type="journal article" date="2021" name="Int. J. Syst. Evol. Microbiol.">
        <title>Isolation and Polyphasic Characterization of Desulfuromonas versatilis sp. Nov., an Electrogenic Bacteria Capable of Versatile Metabolism Isolated from a Graphene Oxide-Reducing Enrichment Culture.</title>
        <authorList>
            <person name="Xie L."/>
            <person name="Yoshida N."/>
            <person name="Ishii S."/>
            <person name="Meng L."/>
        </authorList>
    </citation>
    <scope>NUCLEOTIDE SEQUENCE [LARGE SCALE GENOMIC DNA]</scope>
    <source>
        <strain evidence="4 5">NIT-T3</strain>
    </source>
</reference>
<name>A0ABM8HQ81_9BACT</name>
<dbReference type="GO" id="GO:0008168">
    <property type="term" value="F:methyltransferase activity"/>
    <property type="evidence" value="ECO:0007669"/>
    <property type="project" value="UniProtKB-KW"/>
</dbReference>
<sequence>MSGPEIILRSDETLDDLRLGGLKIIQKKDGYRFSLDPVLLCAFARVAPGEALADLGTGSGVIPLLLARMSEAERLVGVEVQPGMAGRARRSVELNGLAGRVEIVEADLRSLQGTLPAQGFDVVLANPPFRPLGTGRQAPTSERGAARHEQAGGLGDFLRAAAFLLGDGGRFYVVYLAERLVDLLAGMREAGLEPKRLRCVHSRRGEGARMVLLEGRRRGRPGLVVEPPLYVCEGEDYSAEVLTIYGEQKP</sequence>
<dbReference type="PANTHER" id="PTHR47739">
    <property type="entry name" value="TRNA1(VAL) (ADENINE(37)-N6)-METHYLTRANSFERASE"/>
    <property type="match status" value="1"/>
</dbReference>
<reference evidence="4 5" key="1">
    <citation type="journal article" date="2016" name="C (Basel)">
        <title>Selective Growth of and Electricity Production by Marine Exoelectrogenic Bacteria in Self-Aggregated Hydrogel of Microbially Reduced Graphene Oxide.</title>
        <authorList>
            <person name="Yoshida N."/>
            <person name="Goto Y."/>
            <person name="Miyata Y."/>
        </authorList>
    </citation>
    <scope>NUCLEOTIDE SEQUENCE [LARGE SCALE GENOMIC DNA]</scope>
    <source>
        <strain evidence="4 5">NIT-T3</strain>
    </source>
</reference>
<dbReference type="PANTHER" id="PTHR47739:SF1">
    <property type="entry name" value="TRNA1(VAL) (ADENINE(37)-N6)-METHYLTRANSFERASE"/>
    <property type="match status" value="1"/>
</dbReference>
<organism evidence="4 5">
    <name type="scientific">Desulfuromonas versatilis</name>
    <dbReference type="NCBI Taxonomy" id="2802975"/>
    <lineage>
        <taxon>Bacteria</taxon>
        <taxon>Pseudomonadati</taxon>
        <taxon>Thermodesulfobacteriota</taxon>
        <taxon>Desulfuromonadia</taxon>
        <taxon>Desulfuromonadales</taxon>
        <taxon>Desulfuromonadaceae</taxon>
        <taxon>Desulfuromonas</taxon>
    </lineage>
</organism>
<evidence type="ECO:0000256" key="1">
    <source>
        <dbReference type="ARBA" id="ARBA00022603"/>
    </source>
</evidence>
<dbReference type="PROSITE" id="PS00092">
    <property type="entry name" value="N6_MTASE"/>
    <property type="match status" value="1"/>
</dbReference>
<evidence type="ECO:0000313" key="4">
    <source>
        <dbReference type="EMBL" id="BCR03935.1"/>
    </source>
</evidence>
<evidence type="ECO:0000313" key="5">
    <source>
        <dbReference type="Proteomes" id="UP001319827"/>
    </source>
</evidence>
<dbReference type="InterPro" id="IPR007848">
    <property type="entry name" value="Small_mtfrase_dom"/>
</dbReference>
<keyword evidence="2" id="KW-0949">S-adenosyl-L-methionine</keyword>
<accession>A0ABM8HQ81</accession>
<evidence type="ECO:0000259" key="3">
    <source>
        <dbReference type="Pfam" id="PF05175"/>
    </source>
</evidence>
<dbReference type="InterPro" id="IPR050210">
    <property type="entry name" value="tRNA_Adenine-N(6)_MTase"/>
</dbReference>
<evidence type="ECO:0000256" key="2">
    <source>
        <dbReference type="ARBA" id="ARBA00022691"/>
    </source>
</evidence>
<gene>
    <name evidence="4" type="ORF">DESUT3_10040</name>
</gene>
<dbReference type="RefSeq" id="WP_221251370.1">
    <property type="nucleotide sequence ID" value="NZ_AP024355.1"/>
</dbReference>
<dbReference type="Pfam" id="PF05175">
    <property type="entry name" value="MTS"/>
    <property type="match status" value="1"/>
</dbReference>
<feature type="domain" description="Methyltransferase small" evidence="3">
    <location>
        <begin position="48"/>
        <end position="131"/>
    </location>
</feature>
<dbReference type="GO" id="GO:0032259">
    <property type="term" value="P:methylation"/>
    <property type="evidence" value="ECO:0007669"/>
    <property type="project" value="UniProtKB-KW"/>
</dbReference>
<dbReference type="Proteomes" id="UP001319827">
    <property type="component" value="Chromosome"/>
</dbReference>
<keyword evidence="5" id="KW-1185">Reference proteome</keyword>